<feature type="repeat" description="ANK" evidence="3">
    <location>
        <begin position="465"/>
        <end position="490"/>
    </location>
</feature>
<evidence type="ECO:0000256" key="1">
    <source>
        <dbReference type="ARBA" id="ARBA00022737"/>
    </source>
</evidence>
<evidence type="ECO:0000256" key="2">
    <source>
        <dbReference type="ARBA" id="ARBA00023043"/>
    </source>
</evidence>
<accession>A0A1L7XII5</accession>
<sequence>MDPLSAIGLASAIVQFVQFGLTVAGRLQEFSSSSPSDVPQSLRSISTQLPLLFNALSRIKSSTSIETLDFDTKCILKGMVSGCYEQVKSIEKMVIEITPKEGETLKQRIKKVFTSLKYDERVWEVERNLQTYVQVLILHHVIDEKDVPEKFGEEAFFDVREKRADGFVERKKEMVGLEEGLRDVVWGKTKNPVILMVAGEKGTGKTQLVLDFVHQTHGLSQFRTVFWIDASSLENLSLGFESMYATIKRSTDGSRAEKIRFVKEFLNDLWHPWLLVLDNYESKALYNDIMEFLPCRGYGGIIFITRNEAESGLGKVLHIPKFTTQEDQTRLDSLLTQEVQRKNVEGIKNLVSQGASPDALIWNEWPCLHRSALFGLHDAVTFLLDSGANPNPPGVNIRKLFYWAASGGSVAVCETLLDHEDRVGIYTNQADNQSAFNVACDEGHLEIIKMIMKRREVNLSAKNRYDETPLQSVARKGHFEIVKFLIDKGALTNDHIQGNQALIGAASAGHFEIVKLLCGIGKVDPNVQDKQGISPLCYAAKSRDESTYKENGLKIAKFLLEKGADATLVGEYSGPLNEAALFGHLEMAKLLLEHGADPMRDVNGWCPLTNAIKYKCPEIIDLLLNANIEDQEARKKWLEKGLRSTCRLDDRAAALKLLKAGADVDAVEESGVPKGASPLLIAILNGYTKLGQFLIRQKARQDLADEKGRVPLSVAAESGYELLVRDLIKAGGDKDLKSGENEDTLLILATANGHENVVRVLLEAGADREECNKFGDVAMDIAEEKKNKKIIALLEDWVKA</sequence>
<dbReference type="InterPro" id="IPR031352">
    <property type="entry name" value="SesA"/>
</dbReference>
<evidence type="ECO:0000259" key="4">
    <source>
        <dbReference type="Pfam" id="PF17107"/>
    </source>
</evidence>
<dbReference type="PANTHER" id="PTHR24198">
    <property type="entry name" value="ANKYRIN REPEAT AND PROTEIN KINASE DOMAIN-CONTAINING PROTEIN"/>
    <property type="match status" value="1"/>
</dbReference>
<dbReference type="InterPro" id="IPR027417">
    <property type="entry name" value="P-loop_NTPase"/>
</dbReference>
<dbReference type="EMBL" id="FJOG01000028">
    <property type="protein sequence ID" value="CZR64859.1"/>
    <property type="molecule type" value="Genomic_DNA"/>
</dbReference>
<dbReference type="PROSITE" id="PS50088">
    <property type="entry name" value="ANK_REPEAT"/>
    <property type="match status" value="6"/>
</dbReference>
<feature type="repeat" description="ANK" evidence="3">
    <location>
        <begin position="707"/>
        <end position="739"/>
    </location>
</feature>
<feature type="domain" description="NACHT-NTPase and P-loop NTPases N-terminal" evidence="4">
    <location>
        <begin position="11"/>
        <end position="136"/>
    </location>
</feature>
<dbReference type="Pfam" id="PF00023">
    <property type="entry name" value="Ank"/>
    <property type="match status" value="1"/>
</dbReference>
<evidence type="ECO:0000313" key="5">
    <source>
        <dbReference type="EMBL" id="CZR64859.1"/>
    </source>
</evidence>
<feature type="repeat" description="ANK" evidence="3">
    <location>
        <begin position="571"/>
        <end position="597"/>
    </location>
</feature>
<dbReference type="SMART" id="SM00248">
    <property type="entry name" value="ANK"/>
    <property type="match status" value="12"/>
</dbReference>
<keyword evidence="6" id="KW-1185">Reference proteome</keyword>
<dbReference type="Gene3D" id="1.25.40.20">
    <property type="entry name" value="Ankyrin repeat-containing domain"/>
    <property type="match status" value="3"/>
</dbReference>
<dbReference type="SUPFAM" id="SSF52540">
    <property type="entry name" value="P-loop containing nucleoside triphosphate hydrolases"/>
    <property type="match status" value="1"/>
</dbReference>
<feature type="repeat" description="ANK" evidence="3">
    <location>
        <begin position="674"/>
        <end position="706"/>
    </location>
</feature>
<organism evidence="5 6">
    <name type="scientific">Phialocephala subalpina</name>
    <dbReference type="NCBI Taxonomy" id="576137"/>
    <lineage>
        <taxon>Eukaryota</taxon>
        <taxon>Fungi</taxon>
        <taxon>Dikarya</taxon>
        <taxon>Ascomycota</taxon>
        <taxon>Pezizomycotina</taxon>
        <taxon>Leotiomycetes</taxon>
        <taxon>Helotiales</taxon>
        <taxon>Mollisiaceae</taxon>
        <taxon>Phialocephala</taxon>
        <taxon>Phialocephala fortinii species complex</taxon>
    </lineage>
</organism>
<dbReference type="SUPFAM" id="SSF48403">
    <property type="entry name" value="Ankyrin repeat"/>
    <property type="match status" value="2"/>
</dbReference>
<keyword evidence="2 3" id="KW-0040">ANK repeat</keyword>
<name>A0A1L7XII5_9HELO</name>
<dbReference type="PROSITE" id="PS50297">
    <property type="entry name" value="ANK_REP_REGION"/>
    <property type="match status" value="4"/>
</dbReference>
<dbReference type="Gene3D" id="3.40.50.300">
    <property type="entry name" value="P-loop containing nucleotide triphosphate hydrolases"/>
    <property type="match status" value="1"/>
</dbReference>
<evidence type="ECO:0000256" key="3">
    <source>
        <dbReference type="PROSITE-ProRule" id="PRU00023"/>
    </source>
</evidence>
<dbReference type="InterPro" id="IPR036770">
    <property type="entry name" value="Ankyrin_rpt-contain_sf"/>
</dbReference>
<dbReference type="OrthoDB" id="341259at2759"/>
<dbReference type="InterPro" id="IPR002110">
    <property type="entry name" value="Ankyrin_rpt"/>
</dbReference>
<dbReference type="Pfam" id="PF12796">
    <property type="entry name" value="Ank_2"/>
    <property type="match status" value="3"/>
</dbReference>
<dbReference type="PANTHER" id="PTHR24198:SF165">
    <property type="entry name" value="ANKYRIN REPEAT-CONTAINING PROTEIN-RELATED"/>
    <property type="match status" value="1"/>
</dbReference>
<protein>
    <recommendedName>
        <fullName evidence="4">NACHT-NTPase and P-loop NTPases N-terminal domain-containing protein</fullName>
    </recommendedName>
</protein>
<dbReference type="Proteomes" id="UP000184330">
    <property type="component" value="Unassembled WGS sequence"/>
</dbReference>
<dbReference type="Pfam" id="PF17107">
    <property type="entry name" value="SesA"/>
    <property type="match status" value="1"/>
</dbReference>
<reference evidence="5 6" key="1">
    <citation type="submission" date="2016-03" db="EMBL/GenBank/DDBJ databases">
        <authorList>
            <person name="Ploux O."/>
        </authorList>
    </citation>
    <scope>NUCLEOTIDE SEQUENCE [LARGE SCALE GENOMIC DNA]</scope>
    <source>
        <strain evidence="5 6">UAMH 11012</strain>
    </source>
</reference>
<dbReference type="AlphaFoldDB" id="A0A1L7XII5"/>
<gene>
    <name evidence="5" type="ORF">PAC_14758</name>
</gene>
<feature type="repeat" description="ANK" evidence="3">
    <location>
        <begin position="741"/>
        <end position="773"/>
    </location>
</feature>
<keyword evidence="1" id="KW-0677">Repeat</keyword>
<evidence type="ECO:0000313" key="6">
    <source>
        <dbReference type="Proteomes" id="UP000184330"/>
    </source>
</evidence>
<proteinExistence type="predicted"/>
<feature type="repeat" description="ANK" evidence="3">
    <location>
        <begin position="531"/>
        <end position="571"/>
    </location>
</feature>